<dbReference type="InterPro" id="IPR003593">
    <property type="entry name" value="AAA+_ATPase"/>
</dbReference>
<dbReference type="InterPro" id="IPR017871">
    <property type="entry name" value="ABC_transporter-like_CS"/>
</dbReference>
<evidence type="ECO:0000256" key="1">
    <source>
        <dbReference type="ARBA" id="ARBA00004651"/>
    </source>
</evidence>
<dbReference type="PROSITE" id="PS00211">
    <property type="entry name" value="ABC_TRANSPORTER_1"/>
    <property type="match status" value="1"/>
</dbReference>
<dbReference type="GO" id="GO:0005524">
    <property type="term" value="F:ATP binding"/>
    <property type="evidence" value="ECO:0007669"/>
    <property type="project" value="UniProtKB-KW"/>
</dbReference>
<feature type="domain" description="ABC transmembrane type-1" evidence="9">
    <location>
        <begin position="32"/>
        <end position="310"/>
    </location>
</feature>
<comment type="subcellular location">
    <subcellularLocation>
        <location evidence="1">Cell membrane</location>
        <topology evidence="1">Multi-pass membrane protein</topology>
    </subcellularLocation>
</comment>
<organism evidence="10 11">
    <name type="scientific">Paenibacillus gansuensis</name>
    <dbReference type="NCBI Taxonomy" id="306542"/>
    <lineage>
        <taxon>Bacteria</taxon>
        <taxon>Bacillati</taxon>
        <taxon>Bacillota</taxon>
        <taxon>Bacilli</taxon>
        <taxon>Bacillales</taxon>
        <taxon>Paenibacillaceae</taxon>
        <taxon>Paenibacillus</taxon>
    </lineage>
</organism>
<dbReference type="InterPro" id="IPR036640">
    <property type="entry name" value="ABC1_TM_sf"/>
</dbReference>
<feature type="transmembrane region" description="Helical" evidence="7">
    <location>
        <begin position="68"/>
        <end position="87"/>
    </location>
</feature>
<evidence type="ECO:0000259" key="9">
    <source>
        <dbReference type="PROSITE" id="PS50929"/>
    </source>
</evidence>
<dbReference type="EMBL" id="JBHUME010000013">
    <property type="protein sequence ID" value="MFD2614762.1"/>
    <property type="molecule type" value="Genomic_DNA"/>
</dbReference>
<evidence type="ECO:0000256" key="7">
    <source>
        <dbReference type="SAM" id="Phobius"/>
    </source>
</evidence>
<dbReference type="InterPro" id="IPR003439">
    <property type="entry name" value="ABC_transporter-like_ATP-bd"/>
</dbReference>
<reference evidence="11" key="1">
    <citation type="journal article" date="2019" name="Int. J. Syst. Evol. Microbiol.">
        <title>The Global Catalogue of Microorganisms (GCM) 10K type strain sequencing project: providing services to taxonomists for standard genome sequencing and annotation.</title>
        <authorList>
            <consortium name="The Broad Institute Genomics Platform"/>
            <consortium name="The Broad Institute Genome Sequencing Center for Infectious Disease"/>
            <person name="Wu L."/>
            <person name="Ma J."/>
        </authorList>
    </citation>
    <scope>NUCLEOTIDE SEQUENCE [LARGE SCALE GENOMIC DNA]</scope>
    <source>
        <strain evidence="11">KCTC 3950</strain>
    </source>
</reference>
<dbReference type="PROSITE" id="PS50893">
    <property type="entry name" value="ABC_TRANSPORTER_2"/>
    <property type="match status" value="1"/>
</dbReference>
<keyword evidence="6 7" id="KW-0472">Membrane</keyword>
<dbReference type="SUPFAM" id="SSF90123">
    <property type="entry name" value="ABC transporter transmembrane region"/>
    <property type="match status" value="1"/>
</dbReference>
<feature type="transmembrane region" description="Helical" evidence="7">
    <location>
        <begin position="171"/>
        <end position="189"/>
    </location>
</feature>
<proteinExistence type="predicted"/>
<comment type="caution">
    <text evidence="10">The sequence shown here is derived from an EMBL/GenBank/DDBJ whole genome shotgun (WGS) entry which is preliminary data.</text>
</comment>
<dbReference type="InterPro" id="IPR011527">
    <property type="entry name" value="ABC1_TM_dom"/>
</dbReference>
<evidence type="ECO:0000256" key="4">
    <source>
        <dbReference type="ARBA" id="ARBA00022840"/>
    </source>
</evidence>
<keyword evidence="11" id="KW-1185">Reference proteome</keyword>
<keyword evidence="3" id="KW-0547">Nucleotide-binding</keyword>
<keyword evidence="2 7" id="KW-0812">Transmembrane</keyword>
<feature type="transmembrane region" description="Helical" evidence="7">
    <location>
        <begin position="30"/>
        <end position="48"/>
    </location>
</feature>
<dbReference type="InterPro" id="IPR039421">
    <property type="entry name" value="Type_1_exporter"/>
</dbReference>
<dbReference type="PANTHER" id="PTHR43394">
    <property type="entry name" value="ATP-DEPENDENT PERMEASE MDL1, MITOCHONDRIAL"/>
    <property type="match status" value="1"/>
</dbReference>
<dbReference type="PROSITE" id="PS50929">
    <property type="entry name" value="ABC_TM1F"/>
    <property type="match status" value="1"/>
</dbReference>
<dbReference type="CDD" id="cd07346">
    <property type="entry name" value="ABC_6TM_exporters"/>
    <property type="match status" value="1"/>
</dbReference>
<name>A0ABW5PH33_9BACL</name>
<dbReference type="SMART" id="SM00382">
    <property type="entry name" value="AAA"/>
    <property type="match status" value="1"/>
</dbReference>
<keyword evidence="5 7" id="KW-1133">Transmembrane helix</keyword>
<evidence type="ECO:0000256" key="3">
    <source>
        <dbReference type="ARBA" id="ARBA00022741"/>
    </source>
</evidence>
<evidence type="ECO:0000256" key="2">
    <source>
        <dbReference type="ARBA" id="ARBA00022692"/>
    </source>
</evidence>
<dbReference type="RefSeq" id="WP_377605987.1">
    <property type="nucleotide sequence ID" value="NZ_JBHUME010000013.1"/>
</dbReference>
<feature type="transmembrane region" description="Helical" evidence="7">
    <location>
        <begin position="261"/>
        <end position="278"/>
    </location>
</feature>
<evidence type="ECO:0000256" key="6">
    <source>
        <dbReference type="ARBA" id="ARBA00023136"/>
    </source>
</evidence>
<sequence length="590" mass="67580">MEVAQSVQKFKTFWKVYLWCLSYLFPYKKIFVLFLCLSMFSSVIPLIISKMFQHFIDHILPTKNLNNFNLLIVGIICIYIFMLLANAKKNKIGIEFQEKASRDIQLSVFKKVRDLGFSYYEQHPVGKTISLFTQEIPVVQGMLRYFIPVILESSCELLLSFIFLMTINYKLTLLFIPCMFIYYLSGPYFERKAISYKEQYSKLVTEVDKKQYDSLSAVLELRVYGTEKWDLKNLINIAQESSRIFSRFFFFMDMYAVMRRVAIYIGVVILLLVGYSLVRAGSLTIGEFVTFILLFYQIMFKLTVVMTQINKQKMNVVNATRLYEFINLSPHVKDPDNPVKLKDVKGKIELKRISFGYNSDNVVLTDIDLVINPGERICIVGSSGCGKSTLSKLLARFYDPLDGVITLDDTPINKLSLKELRDTIGYVFQEPYLFGTTITENIRISKPDATIDEVIQAAKAANAHSFITDLPSGYDTFIGEKGSRLSGGQKQRISIARVFLKNPQIIIFDEATSSLDNLTETKVNNAINTLLDGKTVISIAHRLSTIRKYNKIVVMDKGKIIETGTYENLMAINGRFRQMVDGRELNNDEV</sequence>
<evidence type="ECO:0000259" key="8">
    <source>
        <dbReference type="PROSITE" id="PS50893"/>
    </source>
</evidence>
<protein>
    <submittedName>
        <fullName evidence="10">ABC transporter ATP-binding protein</fullName>
    </submittedName>
</protein>
<dbReference type="Gene3D" id="3.40.50.300">
    <property type="entry name" value="P-loop containing nucleotide triphosphate hydrolases"/>
    <property type="match status" value="1"/>
</dbReference>
<dbReference type="Gene3D" id="1.20.1560.10">
    <property type="entry name" value="ABC transporter type 1, transmembrane domain"/>
    <property type="match status" value="1"/>
</dbReference>
<dbReference type="Pfam" id="PF00005">
    <property type="entry name" value="ABC_tran"/>
    <property type="match status" value="1"/>
</dbReference>
<feature type="transmembrane region" description="Helical" evidence="7">
    <location>
        <begin position="284"/>
        <end position="304"/>
    </location>
</feature>
<keyword evidence="4 10" id="KW-0067">ATP-binding</keyword>
<accession>A0ABW5PH33</accession>
<dbReference type="PANTHER" id="PTHR43394:SF1">
    <property type="entry name" value="ATP-BINDING CASSETTE SUB-FAMILY B MEMBER 10, MITOCHONDRIAL"/>
    <property type="match status" value="1"/>
</dbReference>
<dbReference type="Proteomes" id="UP001597541">
    <property type="component" value="Unassembled WGS sequence"/>
</dbReference>
<evidence type="ECO:0000313" key="11">
    <source>
        <dbReference type="Proteomes" id="UP001597541"/>
    </source>
</evidence>
<gene>
    <name evidence="10" type="ORF">ACFSUF_20315</name>
</gene>
<evidence type="ECO:0000313" key="10">
    <source>
        <dbReference type="EMBL" id="MFD2614762.1"/>
    </source>
</evidence>
<dbReference type="Pfam" id="PF00664">
    <property type="entry name" value="ABC_membrane"/>
    <property type="match status" value="1"/>
</dbReference>
<evidence type="ECO:0000256" key="5">
    <source>
        <dbReference type="ARBA" id="ARBA00022989"/>
    </source>
</evidence>
<dbReference type="InterPro" id="IPR027417">
    <property type="entry name" value="P-loop_NTPase"/>
</dbReference>
<dbReference type="SUPFAM" id="SSF52540">
    <property type="entry name" value="P-loop containing nucleoside triphosphate hydrolases"/>
    <property type="match status" value="1"/>
</dbReference>
<feature type="domain" description="ABC transporter" evidence="8">
    <location>
        <begin position="348"/>
        <end position="582"/>
    </location>
</feature>